<accession>A0A125U0E4</accession>
<organism evidence="2 3">
    <name type="scientific">Lysobacter capsici AZ78</name>
    <dbReference type="NCBI Taxonomy" id="1444315"/>
    <lineage>
        <taxon>Bacteria</taxon>
        <taxon>Pseudomonadati</taxon>
        <taxon>Pseudomonadota</taxon>
        <taxon>Gammaproteobacteria</taxon>
        <taxon>Lysobacterales</taxon>
        <taxon>Lysobacteraceae</taxon>
        <taxon>Lysobacter</taxon>
    </lineage>
</organism>
<gene>
    <name evidence="2" type="ORF">AZ78_0202</name>
</gene>
<evidence type="ECO:0000313" key="3">
    <source>
        <dbReference type="Proteomes" id="UP000023435"/>
    </source>
</evidence>
<evidence type="ECO:0000256" key="1">
    <source>
        <dbReference type="SAM" id="SignalP"/>
    </source>
</evidence>
<dbReference type="Proteomes" id="UP000023435">
    <property type="component" value="Unassembled WGS sequence"/>
</dbReference>
<keyword evidence="3" id="KW-1185">Reference proteome</keyword>
<evidence type="ECO:0000313" key="2">
    <source>
        <dbReference type="EMBL" id="KWS02658.1"/>
    </source>
</evidence>
<comment type="caution">
    <text evidence="2">The sequence shown here is derived from an EMBL/GenBank/DDBJ whole genome shotgun (WGS) entry which is preliminary data.</text>
</comment>
<dbReference type="RefSeq" id="WP_036112955.1">
    <property type="nucleotide sequence ID" value="NZ_JAJA02000001.1"/>
</dbReference>
<reference evidence="2 3" key="1">
    <citation type="journal article" date="2014" name="Genome Announc.">
        <title>Draft Genome Sequence of Lysobacter capsici AZ78, a Bacterium Antagonistic to Plant-Pathogenic Oomycetes.</title>
        <authorList>
            <person name="Puopolo G."/>
            <person name="Sonego P."/>
            <person name="Engelen K."/>
            <person name="Pertot I."/>
        </authorList>
    </citation>
    <scope>NUCLEOTIDE SEQUENCE [LARGE SCALE GENOMIC DNA]</scope>
    <source>
        <strain evidence="2 3">AZ78</strain>
    </source>
</reference>
<sequence>MKTLTAPARFVLSACLFAGLSIAQAEPANGLSLQPDSRNRDVVAIVGSQRKPLLLWKVASIKGPIQGQTLIADSGPGKERYILLSVDSRSGTGPADGPCGKGVETDLIWLALNDKLEVRKNDTYRIASCLEPLEELKREDQPDGSVRATLVRPAHGGEPSRNVTVRYDAADAAQGLQVHDRVN</sequence>
<feature type="chain" id="PRO_5007180326" description="Secreted protein" evidence="1">
    <location>
        <begin position="26"/>
        <end position="183"/>
    </location>
</feature>
<feature type="signal peptide" evidence="1">
    <location>
        <begin position="1"/>
        <end position="25"/>
    </location>
</feature>
<evidence type="ECO:0008006" key="4">
    <source>
        <dbReference type="Google" id="ProtNLM"/>
    </source>
</evidence>
<proteinExistence type="predicted"/>
<dbReference type="OrthoDB" id="6025863at2"/>
<dbReference type="EMBL" id="JAJA02000001">
    <property type="protein sequence ID" value="KWS02658.1"/>
    <property type="molecule type" value="Genomic_DNA"/>
</dbReference>
<protein>
    <recommendedName>
        <fullName evidence="4">Secreted protein</fullName>
    </recommendedName>
</protein>
<dbReference type="AlphaFoldDB" id="A0A125U0E4"/>
<name>A0A125U0E4_9GAMM</name>
<keyword evidence="1" id="KW-0732">Signal</keyword>